<sequence length="577" mass="61655">MTARQPGRSTRRDRHAGRSAAMTSSPVRYRATTGQWQMWLAHQDDPTAATYNIAYGWRLSGDLDAGALSAAVDALVARHDTLRTTFDVSGDALEAVVGPPPTGVLQLHDLTSLPPDSARARLAADTDRLAHEPFDLDHGPVLRAHLFLICPGAAFLLLCVHHVAFDSGSEPALVRDLSTLYRGQNPTRPARPGPEVAALVRDAAAGIDTSAALTHWRGVLAGASPCTPLPLDRRREQACGDHGGRVPFVLAADEAHAVRDACRRLRVTPFVLLLAAHVFTLSTWSGESDLVTGVPVMHRDDADLEDVVGTFVSSLPVRIRLDGVTDTDALVARVRDVVIDLMQHRGVALPDLVRELAADRLPGVHPIFQSMFSFSTVDRPALRLAQVSATAQPILLRSAKFDLTVEVEQHGTTLRGAVEYHRGLFDEATIEALRARLLRAVRAIAAERPTGLAELAEPAAARVAAPARPAAPAAPPASDTVPEPADPIETSVAAAFAQALGLDRLDPATAFFHEGGDSLAAALLAVRLTRQLGVQVSAKDVFRAPTATALAALLRTRRPATAREPIAAVQTRQEARR</sequence>
<accession>A0A8J3KJ14</accession>
<comment type="caution">
    <text evidence="6">The sequence shown here is derived from an EMBL/GenBank/DDBJ whole genome shotgun (WGS) entry which is preliminary data.</text>
</comment>
<dbReference type="Gene3D" id="3.30.559.10">
    <property type="entry name" value="Chloramphenicol acetyltransferase-like domain"/>
    <property type="match status" value="1"/>
</dbReference>
<keyword evidence="7" id="KW-1185">Reference proteome</keyword>
<dbReference type="SMART" id="SM00823">
    <property type="entry name" value="PKS_PP"/>
    <property type="match status" value="1"/>
</dbReference>
<dbReference type="PANTHER" id="PTHR45527:SF1">
    <property type="entry name" value="FATTY ACID SYNTHASE"/>
    <property type="match status" value="1"/>
</dbReference>
<evidence type="ECO:0000256" key="2">
    <source>
        <dbReference type="ARBA" id="ARBA00022450"/>
    </source>
</evidence>
<evidence type="ECO:0000313" key="6">
    <source>
        <dbReference type="EMBL" id="GIF96874.1"/>
    </source>
</evidence>
<dbReference type="InterPro" id="IPR036736">
    <property type="entry name" value="ACP-like_sf"/>
</dbReference>
<gene>
    <name evidence="6" type="ORF">Cci01nite_19680</name>
</gene>
<dbReference type="Gene3D" id="3.40.50.1820">
    <property type="entry name" value="alpha/beta hydrolase"/>
    <property type="match status" value="1"/>
</dbReference>
<dbReference type="PANTHER" id="PTHR45527">
    <property type="entry name" value="NONRIBOSOMAL PEPTIDE SYNTHETASE"/>
    <property type="match status" value="1"/>
</dbReference>
<dbReference type="AlphaFoldDB" id="A0A8J3KJ14"/>
<keyword evidence="3" id="KW-0597">Phosphoprotein</keyword>
<dbReference type="GO" id="GO:0003824">
    <property type="term" value="F:catalytic activity"/>
    <property type="evidence" value="ECO:0007669"/>
    <property type="project" value="InterPro"/>
</dbReference>
<dbReference type="CDD" id="cd19531">
    <property type="entry name" value="LCL_NRPS-like"/>
    <property type="match status" value="1"/>
</dbReference>
<dbReference type="GO" id="GO:0043041">
    <property type="term" value="P:amino acid activation for nonribosomal peptide biosynthetic process"/>
    <property type="evidence" value="ECO:0007669"/>
    <property type="project" value="TreeGrafter"/>
</dbReference>
<feature type="domain" description="Carrier" evidence="5">
    <location>
        <begin position="483"/>
        <end position="558"/>
    </location>
</feature>
<reference evidence="6 7" key="1">
    <citation type="submission" date="2021-01" db="EMBL/GenBank/DDBJ databases">
        <title>Whole genome shotgun sequence of Catellatospora citrea NBRC 14495.</title>
        <authorList>
            <person name="Komaki H."/>
            <person name="Tamura T."/>
        </authorList>
    </citation>
    <scope>NUCLEOTIDE SEQUENCE [LARGE SCALE GENOMIC DNA]</scope>
    <source>
        <strain evidence="6 7">NBRC 14495</strain>
    </source>
</reference>
<keyword evidence="2" id="KW-0596">Phosphopantetheine</keyword>
<evidence type="ECO:0000259" key="5">
    <source>
        <dbReference type="PROSITE" id="PS50075"/>
    </source>
</evidence>
<dbReference type="SUPFAM" id="SSF52777">
    <property type="entry name" value="CoA-dependent acyltransferases"/>
    <property type="match status" value="2"/>
</dbReference>
<dbReference type="Pfam" id="PF00550">
    <property type="entry name" value="PP-binding"/>
    <property type="match status" value="1"/>
</dbReference>
<name>A0A8J3KJ14_9ACTN</name>
<proteinExistence type="predicted"/>
<evidence type="ECO:0000256" key="3">
    <source>
        <dbReference type="ARBA" id="ARBA00022553"/>
    </source>
</evidence>
<protein>
    <recommendedName>
        <fullName evidence="5">Carrier domain-containing protein</fullName>
    </recommendedName>
</protein>
<dbReference type="SUPFAM" id="SSF47336">
    <property type="entry name" value="ACP-like"/>
    <property type="match status" value="1"/>
</dbReference>
<dbReference type="InterPro" id="IPR023213">
    <property type="entry name" value="CAT-like_dom_sf"/>
</dbReference>
<evidence type="ECO:0000313" key="7">
    <source>
        <dbReference type="Proteomes" id="UP000659904"/>
    </source>
</evidence>
<dbReference type="GO" id="GO:0008610">
    <property type="term" value="P:lipid biosynthetic process"/>
    <property type="evidence" value="ECO:0007669"/>
    <property type="project" value="UniProtKB-ARBA"/>
</dbReference>
<evidence type="ECO:0000256" key="4">
    <source>
        <dbReference type="SAM" id="MobiDB-lite"/>
    </source>
</evidence>
<dbReference type="InterPro" id="IPR029058">
    <property type="entry name" value="AB_hydrolase_fold"/>
</dbReference>
<evidence type="ECO:0000256" key="1">
    <source>
        <dbReference type="ARBA" id="ARBA00001957"/>
    </source>
</evidence>
<dbReference type="InterPro" id="IPR009081">
    <property type="entry name" value="PP-bd_ACP"/>
</dbReference>
<dbReference type="EMBL" id="BONH01000007">
    <property type="protein sequence ID" value="GIF96874.1"/>
    <property type="molecule type" value="Genomic_DNA"/>
</dbReference>
<dbReference type="GO" id="GO:0005737">
    <property type="term" value="C:cytoplasm"/>
    <property type="evidence" value="ECO:0007669"/>
    <property type="project" value="TreeGrafter"/>
</dbReference>
<organism evidence="6 7">
    <name type="scientific">Catellatospora citrea</name>
    <dbReference type="NCBI Taxonomy" id="53366"/>
    <lineage>
        <taxon>Bacteria</taxon>
        <taxon>Bacillati</taxon>
        <taxon>Actinomycetota</taxon>
        <taxon>Actinomycetes</taxon>
        <taxon>Micromonosporales</taxon>
        <taxon>Micromonosporaceae</taxon>
        <taxon>Catellatospora</taxon>
    </lineage>
</organism>
<dbReference type="GO" id="GO:0044550">
    <property type="term" value="P:secondary metabolite biosynthetic process"/>
    <property type="evidence" value="ECO:0007669"/>
    <property type="project" value="TreeGrafter"/>
</dbReference>
<dbReference type="Gene3D" id="3.30.559.30">
    <property type="entry name" value="Nonribosomal peptide synthetase, condensation domain"/>
    <property type="match status" value="1"/>
</dbReference>
<dbReference type="Proteomes" id="UP000659904">
    <property type="component" value="Unassembled WGS sequence"/>
</dbReference>
<feature type="region of interest" description="Disordered" evidence="4">
    <location>
        <begin position="1"/>
        <end position="26"/>
    </location>
</feature>
<dbReference type="InterPro" id="IPR020806">
    <property type="entry name" value="PKS_PP-bd"/>
</dbReference>
<comment type="cofactor">
    <cofactor evidence="1">
        <name>pantetheine 4'-phosphate</name>
        <dbReference type="ChEBI" id="CHEBI:47942"/>
    </cofactor>
</comment>
<dbReference type="GO" id="GO:0031177">
    <property type="term" value="F:phosphopantetheine binding"/>
    <property type="evidence" value="ECO:0007669"/>
    <property type="project" value="InterPro"/>
</dbReference>
<dbReference type="Pfam" id="PF00668">
    <property type="entry name" value="Condensation"/>
    <property type="match status" value="1"/>
</dbReference>
<dbReference type="InterPro" id="IPR001242">
    <property type="entry name" value="Condensation_dom"/>
</dbReference>
<dbReference type="PROSITE" id="PS50075">
    <property type="entry name" value="CARRIER"/>
    <property type="match status" value="1"/>
</dbReference>